<gene>
    <name evidence="11" type="primary">DPM2</name>
</gene>
<comment type="subcellular location">
    <subcellularLocation>
        <location evidence="1 10">Endoplasmic reticulum membrane</location>
        <topology evidence="1 10">Multi-pass membrane protein</topology>
    </subcellularLocation>
</comment>
<dbReference type="GeneTree" id="ENSGT00390000001098"/>
<evidence type="ECO:0000256" key="3">
    <source>
        <dbReference type="ARBA" id="ARBA00018157"/>
    </source>
</evidence>
<accession>A0A8V1AJ54</accession>
<dbReference type="OrthoDB" id="311279at2759"/>
<dbReference type="PANTHER" id="PTHR15039">
    <property type="entry name" value="DOLICHOL PHOSPHATE-MANNOSE BIOSYNTHESIS REGULATORY PROTEIN"/>
    <property type="match status" value="1"/>
</dbReference>
<feature type="transmembrane region" description="Helical" evidence="10">
    <location>
        <begin position="190"/>
        <end position="215"/>
    </location>
</feature>
<keyword evidence="12" id="KW-1185">Reference proteome</keyword>
<reference evidence="11" key="2">
    <citation type="submission" date="2025-08" db="UniProtKB">
        <authorList>
            <consortium name="Ensembl"/>
        </authorList>
    </citation>
    <scope>IDENTIFICATION</scope>
    <source>
        <strain evidence="11">broiler</strain>
    </source>
</reference>
<evidence type="ECO:0000256" key="6">
    <source>
        <dbReference type="ARBA" id="ARBA00022989"/>
    </source>
</evidence>
<reference evidence="11" key="3">
    <citation type="submission" date="2025-09" db="UniProtKB">
        <authorList>
            <consortium name="Ensembl"/>
        </authorList>
    </citation>
    <scope>IDENTIFICATION</scope>
    <source>
        <strain evidence="11">broiler</strain>
    </source>
</reference>
<comment type="function">
    <text evidence="10">Regulatory subunit of the dolichol-phosphate mannose (DPM) synthase complex; essential for the ER localization.</text>
</comment>
<dbReference type="PANTHER" id="PTHR15039:SF11">
    <property type="entry name" value="DOLICHOL PHOSPHATE-MANNOSE BIOSYNTHESIS REGULATORY PROTEIN"/>
    <property type="match status" value="1"/>
</dbReference>
<evidence type="ECO:0000256" key="4">
    <source>
        <dbReference type="ARBA" id="ARBA00022692"/>
    </source>
</evidence>
<keyword evidence="6 10" id="KW-1133">Transmembrane helix</keyword>
<dbReference type="GO" id="GO:0030234">
    <property type="term" value="F:enzyme regulator activity"/>
    <property type="evidence" value="ECO:0007669"/>
    <property type="project" value="UniProtKB-UniRule"/>
</dbReference>
<reference evidence="11" key="1">
    <citation type="submission" date="2020-11" db="EMBL/GenBank/DDBJ databases">
        <title>Gallus gallus (Chicken) genome, bGalGal1, GRCg7b, maternal haplotype autosomes + Z &amp; W.</title>
        <authorList>
            <person name="Warren W."/>
            <person name="Formenti G."/>
            <person name="Fedrigo O."/>
            <person name="Haase B."/>
            <person name="Mountcastle J."/>
            <person name="Balacco J."/>
            <person name="Tracey A."/>
            <person name="Schneider V."/>
            <person name="Okimoto R."/>
            <person name="Cheng H."/>
            <person name="Hawken R."/>
            <person name="Howe K."/>
            <person name="Jarvis E.D."/>
        </authorList>
    </citation>
    <scope>NUCLEOTIDE SEQUENCE [LARGE SCALE GENOMIC DNA]</scope>
    <source>
        <strain evidence="11">Broiler</strain>
    </source>
</reference>
<keyword evidence="4 10" id="KW-0812">Transmembrane</keyword>
<dbReference type="Ensembl" id="ENSGALT00010068019.1">
    <property type="protein sequence ID" value="ENSGALP00010041762.1"/>
    <property type="gene ID" value="ENSGALG00010028071.1"/>
</dbReference>
<comment type="caution">
    <text evidence="10">Lacks conserved residue(s) required for the propagation of feature annotation.</text>
</comment>
<organism evidence="11 12">
    <name type="scientific">Gallus gallus</name>
    <name type="common">Chicken</name>
    <dbReference type="NCBI Taxonomy" id="9031"/>
    <lineage>
        <taxon>Eukaryota</taxon>
        <taxon>Metazoa</taxon>
        <taxon>Chordata</taxon>
        <taxon>Craniata</taxon>
        <taxon>Vertebrata</taxon>
        <taxon>Euteleostomi</taxon>
        <taxon>Archelosauria</taxon>
        <taxon>Archosauria</taxon>
        <taxon>Dinosauria</taxon>
        <taxon>Saurischia</taxon>
        <taxon>Theropoda</taxon>
        <taxon>Coelurosauria</taxon>
        <taxon>Aves</taxon>
        <taxon>Neognathae</taxon>
        <taxon>Galloanserae</taxon>
        <taxon>Galliformes</taxon>
        <taxon>Phasianidae</taxon>
        <taxon>Phasianinae</taxon>
        <taxon>Gallus</taxon>
    </lineage>
</organism>
<evidence type="ECO:0000256" key="2">
    <source>
        <dbReference type="ARBA" id="ARBA00005478"/>
    </source>
</evidence>
<evidence type="ECO:0000313" key="11">
    <source>
        <dbReference type="Ensembl" id="ENSGALP00010041762.1"/>
    </source>
</evidence>
<keyword evidence="7 10" id="KW-0472">Membrane</keyword>
<evidence type="ECO:0000256" key="8">
    <source>
        <dbReference type="ARBA" id="ARBA00045174"/>
    </source>
</evidence>
<name>A0A8V1AJ54_CHICK</name>
<dbReference type="Pfam" id="PF07297">
    <property type="entry name" value="DPM2"/>
    <property type="match status" value="1"/>
</dbReference>
<evidence type="ECO:0000313" key="12">
    <source>
        <dbReference type="Proteomes" id="UP000000539"/>
    </source>
</evidence>
<evidence type="ECO:0000256" key="5">
    <source>
        <dbReference type="ARBA" id="ARBA00022824"/>
    </source>
</evidence>
<evidence type="ECO:0000256" key="10">
    <source>
        <dbReference type="RuleBase" id="RU365084"/>
    </source>
</evidence>
<comment type="similarity">
    <text evidence="2 10">Belongs to the DPM2 family.</text>
</comment>
<keyword evidence="5 10" id="KW-0256">Endoplasmic reticulum</keyword>
<evidence type="ECO:0000256" key="7">
    <source>
        <dbReference type="ARBA" id="ARBA00023136"/>
    </source>
</evidence>
<dbReference type="FunCoup" id="A0A8V1AJ54">
    <property type="interactions" value="734"/>
</dbReference>
<comment type="function">
    <text evidence="8">Regulates the biosynthesis of dolichol phosphate-mannose. Regulatory subunit of the dolichol-phosphate mannose (DPM) synthase complex; essential for the ER localization and stable expression of DPM1. Part of the glycosylphosphatidylinositol-N-acetylglucosaminyltransferase (GPI-GnT) complex that catalyzes the transfer of N-acetylglucosamine from UDP-N-acetylglucosamine to phosphatidylinositol and participates in the first step of GPI biosynthesis. May act by regulating the GPI-GNT complex.</text>
</comment>
<dbReference type="InterPro" id="IPR009914">
    <property type="entry name" value="DPM2"/>
</dbReference>
<dbReference type="GO" id="GO:0180047">
    <property type="term" value="P:dolichol phosphate mannose biosynthetic process"/>
    <property type="evidence" value="ECO:0007669"/>
    <property type="project" value="InterPro"/>
</dbReference>
<protein>
    <recommendedName>
        <fullName evidence="3 10">Dolichol phosphate-mannose biosynthesis regulatory protein</fullName>
    </recommendedName>
</protein>
<evidence type="ECO:0000256" key="1">
    <source>
        <dbReference type="ARBA" id="ARBA00004477"/>
    </source>
</evidence>
<comment type="subunit">
    <text evidence="9">Component of the dolichol-phosphate mannose (DPM) synthase complex composed of DPM1, DPM2 and DPM3; in the complex interacts directly with DPM3. Component of the glycosylphosphatidylinositol-N-acetylglucosaminyltransferase (GPI-GnT) complex composed at least by PIGA, PIGC, PIGH, PIGP, PIGQ, PIGY and DPM2. Interacts with PIGA, PIGC and PIGQ.</text>
</comment>
<evidence type="ECO:0000256" key="9">
    <source>
        <dbReference type="ARBA" id="ARBA00046896"/>
    </source>
</evidence>
<sequence length="225" mass="24994">MVLVEWNHGEKCFSLKPEPSRGEKGSVTPSSGKFSRQQLSLGLVSELLAVSFLRILGSPPRCAHSCGIGVHTVQESLQCTVASKEFCCAQQRSHDRISVRESQHQPFPSRRQMVGGLVCPAPHSQAHPVSQHCRAMAGLLLSPCHPAEHWSPPLPSCSLHLWCCCVRLHHVQPFIDSDHSIHQYFLPREYAVIIPVVAGLLLLLFIGVFIMVVMWKSRKPAKKSD</sequence>
<dbReference type="AlphaFoldDB" id="A0A8V1AJ54"/>
<comment type="pathway">
    <text evidence="10">Protein modification; protein glycosylation.</text>
</comment>
<dbReference type="GO" id="GO:0005789">
    <property type="term" value="C:endoplasmic reticulum membrane"/>
    <property type="evidence" value="ECO:0007669"/>
    <property type="project" value="UniProtKB-SubCell"/>
</dbReference>
<proteinExistence type="inferred from homology"/>
<dbReference type="Proteomes" id="UP000000539">
    <property type="component" value="Chromosome 17"/>
</dbReference>